<comment type="subcellular location">
    <subcellularLocation>
        <location evidence="2">Cell membrane</location>
        <topology evidence="2">Multi-pass membrane protein</topology>
    </subcellularLocation>
</comment>
<dbReference type="SUPFAM" id="SSF55874">
    <property type="entry name" value="ATPase domain of HSP90 chaperone/DNA topoisomerase II/histidine kinase"/>
    <property type="match status" value="1"/>
</dbReference>
<evidence type="ECO:0000313" key="17">
    <source>
        <dbReference type="Proteomes" id="UP001638015"/>
    </source>
</evidence>
<dbReference type="PANTHER" id="PTHR45528:SF1">
    <property type="entry name" value="SENSOR HISTIDINE KINASE CPXA"/>
    <property type="match status" value="1"/>
</dbReference>
<gene>
    <name evidence="16" type="ORF">ACCQ40_07470</name>
</gene>
<dbReference type="RefSeq" id="WP_410033232.1">
    <property type="nucleotide sequence ID" value="NZ_JBGMEH010000008.1"/>
</dbReference>
<keyword evidence="9" id="KW-0418">Kinase</keyword>
<keyword evidence="6" id="KW-0808">Transferase</keyword>
<keyword evidence="17" id="KW-1185">Reference proteome</keyword>
<dbReference type="InterPro" id="IPR003661">
    <property type="entry name" value="HisK_dim/P_dom"/>
</dbReference>
<comment type="caution">
    <text evidence="16">The sequence shown here is derived from an EMBL/GenBank/DDBJ whole genome shotgun (WGS) entry which is preliminary data.</text>
</comment>
<keyword evidence="7 14" id="KW-0812">Transmembrane</keyword>
<feature type="transmembrane region" description="Helical" evidence="14">
    <location>
        <begin position="12"/>
        <end position="35"/>
    </location>
</feature>
<keyword evidence="5" id="KW-0597">Phosphoprotein</keyword>
<dbReference type="PANTHER" id="PTHR45528">
    <property type="entry name" value="SENSOR HISTIDINE KINASE CPXA"/>
    <property type="match status" value="1"/>
</dbReference>
<reference evidence="16 17" key="1">
    <citation type="journal article" date="2025" name="Anaerobe">
        <title>Description of Anaerococcus kampingiae sp. nov., Anaerococcus groningensis sp. nov., Anaerococcus martiniensis sp. nov., and Anaerococcus cruorum sp. nov., isolated from human clinical specimens.</title>
        <authorList>
            <person name="Boiten K.E."/>
            <person name="Meijer J."/>
            <person name="van Wezel E.M."/>
            <person name="Veloo A.C.M."/>
        </authorList>
    </citation>
    <scope>NUCLEOTIDE SEQUENCE [LARGE SCALE GENOMIC DNA]</scope>
    <source>
        <strain evidence="16 17">ENR1039</strain>
    </source>
</reference>
<keyword evidence="12" id="KW-0902">Two-component regulatory system</keyword>
<evidence type="ECO:0000256" key="8">
    <source>
        <dbReference type="ARBA" id="ARBA00022741"/>
    </source>
</evidence>
<evidence type="ECO:0000256" key="12">
    <source>
        <dbReference type="ARBA" id="ARBA00023012"/>
    </source>
</evidence>
<dbReference type="EC" id="2.7.13.3" evidence="3"/>
<dbReference type="InterPro" id="IPR050398">
    <property type="entry name" value="HssS/ArlS-like"/>
</dbReference>
<dbReference type="SMART" id="SM00388">
    <property type="entry name" value="HisKA"/>
    <property type="match status" value="1"/>
</dbReference>
<dbReference type="CDD" id="cd00082">
    <property type="entry name" value="HisKA"/>
    <property type="match status" value="1"/>
</dbReference>
<evidence type="ECO:0000256" key="10">
    <source>
        <dbReference type="ARBA" id="ARBA00022840"/>
    </source>
</evidence>
<evidence type="ECO:0000256" key="4">
    <source>
        <dbReference type="ARBA" id="ARBA00022475"/>
    </source>
</evidence>
<name>A0ABW9MXS8_9FIRM</name>
<dbReference type="PROSITE" id="PS50109">
    <property type="entry name" value="HIS_KIN"/>
    <property type="match status" value="1"/>
</dbReference>
<keyword evidence="10 16" id="KW-0067">ATP-binding</keyword>
<keyword evidence="13 14" id="KW-0472">Membrane</keyword>
<dbReference type="SMART" id="SM00387">
    <property type="entry name" value="HATPase_c"/>
    <property type="match status" value="1"/>
</dbReference>
<dbReference type="InterPro" id="IPR036890">
    <property type="entry name" value="HATPase_C_sf"/>
</dbReference>
<evidence type="ECO:0000256" key="6">
    <source>
        <dbReference type="ARBA" id="ARBA00022679"/>
    </source>
</evidence>
<dbReference type="Pfam" id="PF02518">
    <property type="entry name" value="HATPase_c"/>
    <property type="match status" value="1"/>
</dbReference>
<accession>A0ABW9MXS8</accession>
<feature type="transmembrane region" description="Helical" evidence="14">
    <location>
        <begin position="153"/>
        <end position="173"/>
    </location>
</feature>
<dbReference type="InterPro" id="IPR005467">
    <property type="entry name" value="His_kinase_dom"/>
</dbReference>
<dbReference type="Proteomes" id="UP001638015">
    <property type="component" value="Unassembled WGS sequence"/>
</dbReference>
<dbReference type="GO" id="GO:0005524">
    <property type="term" value="F:ATP binding"/>
    <property type="evidence" value="ECO:0007669"/>
    <property type="project" value="UniProtKB-KW"/>
</dbReference>
<evidence type="ECO:0000256" key="9">
    <source>
        <dbReference type="ARBA" id="ARBA00022777"/>
    </source>
</evidence>
<evidence type="ECO:0000256" key="7">
    <source>
        <dbReference type="ARBA" id="ARBA00022692"/>
    </source>
</evidence>
<evidence type="ECO:0000256" key="1">
    <source>
        <dbReference type="ARBA" id="ARBA00000085"/>
    </source>
</evidence>
<evidence type="ECO:0000256" key="11">
    <source>
        <dbReference type="ARBA" id="ARBA00022989"/>
    </source>
</evidence>
<proteinExistence type="predicted"/>
<evidence type="ECO:0000256" key="3">
    <source>
        <dbReference type="ARBA" id="ARBA00012438"/>
    </source>
</evidence>
<feature type="domain" description="Histidine kinase" evidence="15">
    <location>
        <begin position="233"/>
        <end position="431"/>
    </location>
</feature>
<evidence type="ECO:0000256" key="14">
    <source>
        <dbReference type="SAM" id="Phobius"/>
    </source>
</evidence>
<feature type="transmembrane region" description="Helical" evidence="14">
    <location>
        <begin position="115"/>
        <end position="132"/>
    </location>
</feature>
<dbReference type="Pfam" id="PF00512">
    <property type="entry name" value="HisKA"/>
    <property type="match status" value="1"/>
</dbReference>
<evidence type="ECO:0000259" key="15">
    <source>
        <dbReference type="PROSITE" id="PS50109"/>
    </source>
</evidence>
<dbReference type="InterPro" id="IPR036097">
    <property type="entry name" value="HisK_dim/P_sf"/>
</dbReference>
<evidence type="ECO:0000256" key="5">
    <source>
        <dbReference type="ARBA" id="ARBA00022553"/>
    </source>
</evidence>
<comment type="catalytic activity">
    <reaction evidence="1">
        <text>ATP + protein L-histidine = ADP + protein N-phospho-L-histidine.</text>
        <dbReference type="EC" id="2.7.13.3"/>
    </reaction>
</comment>
<keyword evidence="8" id="KW-0547">Nucleotide-binding</keyword>
<organism evidence="16 17">
    <name type="scientific">Anaerococcus cruorum</name>
    <dbReference type="NCBI Taxonomy" id="3115617"/>
    <lineage>
        <taxon>Bacteria</taxon>
        <taxon>Bacillati</taxon>
        <taxon>Bacillota</taxon>
        <taxon>Tissierellia</taxon>
        <taxon>Tissierellales</taxon>
        <taxon>Peptoniphilaceae</taxon>
        <taxon>Anaerococcus</taxon>
    </lineage>
</organism>
<evidence type="ECO:0000313" key="16">
    <source>
        <dbReference type="EMBL" id="MFO3716594.1"/>
    </source>
</evidence>
<dbReference type="EMBL" id="JBGMEH010000008">
    <property type="protein sequence ID" value="MFO3716594.1"/>
    <property type="molecule type" value="Genomic_DNA"/>
</dbReference>
<keyword evidence="11 14" id="KW-1133">Transmembrane helix</keyword>
<evidence type="ECO:0000256" key="13">
    <source>
        <dbReference type="ARBA" id="ARBA00023136"/>
    </source>
</evidence>
<sequence>MINYLLKEYKKFIKLCLAFILVTIVTISAILYTSYKLFKQYNNPNLIYDYIIENKKDNTYLTDNNRKYLKNKNIWAIRLNENGEVVESFNKPAEVKSKFTLADVGQFTRYYLDDYPVFTFVAGDGLIVFAYPKKSLDKLPFNYYNYDVFINNFYIIIFSVLIFLIIIYLFYIFEIKKLYKNLNPLLDSINNLFKDDYARLDENGELKEISKTINEANKKYMKIKNSRTNWLRGISHDIRTPLTKLSWGLEEIKTNQNQAQILIMNNQIQSISKIIEDLNLTERLDTINKDYFVDTDPLIIIRKLIVNELNEHQNKDLNFENLTSTSIKLKMDEHLFYRMLFNVVENSLKYSKGEVAIHTKNNEENFIVEVINQDSHISDEIIQRLFKSDISNIETHGLGLFISKQICELHNGTMDIENLYPGVLVRFTFSL</sequence>
<dbReference type="Gene3D" id="1.10.287.130">
    <property type="match status" value="1"/>
</dbReference>
<keyword evidence="4" id="KW-1003">Cell membrane</keyword>
<dbReference type="Gene3D" id="3.30.565.10">
    <property type="entry name" value="Histidine kinase-like ATPase, C-terminal domain"/>
    <property type="match status" value="1"/>
</dbReference>
<dbReference type="InterPro" id="IPR003594">
    <property type="entry name" value="HATPase_dom"/>
</dbReference>
<dbReference type="SUPFAM" id="SSF47384">
    <property type="entry name" value="Homodimeric domain of signal transducing histidine kinase"/>
    <property type="match status" value="1"/>
</dbReference>
<evidence type="ECO:0000256" key="2">
    <source>
        <dbReference type="ARBA" id="ARBA00004651"/>
    </source>
</evidence>
<protein>
    <recommendedName>
        <fullName evidence="3">histidine kinase</fullName>
        <ecNumber evidence="3">2.7.13.3</ecNumber>
    </recommendedName>
</protein>